<dbReference type="Proteomes" id="UP000249723">
    <property type="component" value="Unassembled WGS sequence"/>
</dbReference>
<accession>A0A2X0KWC3</accession>
<dbReference type="AlphaFoldDB" id="A0A2X0KWC3"/>
<dbReference type="EMBL" id="FMWP01000096">
    <property type="protein sequence ID" value="SCZ98549.1"/>
    <property type="molecule type" value="Genomic_DNA"/>
</dbReference>
<name>A0A2X0KWC3_9BASI</name>
<evidence type="ECO:0000256" key="1">
    <source>
        <dbReference type="SAM" id="MobiDB-lite"/>
    </source>
</evidence>
<organism evidence="2 3">
    <name type="scientific">Microbotryum saponariae</name>
    <dbReference type="NCBI Taxonomy" id="289078"/>
    <lineage>
        <taxon>Eukaryota</taxon>
        <taxon>Fungi</taxon>
        <taxon>Dikarya</taxon>
        <taxon>Basidiomycota</taxon>
        <taxon>Pucciniomycotina</taxon>
        <taxon>Microbotryomycetes</taxon>
        <taxon>Microbotryales</taxon>
        <taxon>Microbotryaceae</taxon>
        <taxon>Microbotryum</taxon>
    </lineage>
</organism>
<proteinExistence type="predicted"/>
<feature type="compositionally biased region" description="Basic and acidic residues" evidence="1">
    <location>
        <begin position="103"/>
        <end position="112"/>
    </location>
</feature>
<evidence type="ECO:0000313" key="3">
    <source>
        <dbReference type="Proteomes" id="UP000249723"/>
    </source>
</evidence>
<gene>
    <name evidence="2" type="ORF">BZ3500_MVSOF-1268-A1-R1_CHR3-1G05457</name>
</gene>
<protein>
    <submittedName>
        <fullName evidence="2">BZ3500_MvSof-1268-A1-R1_Chr3-1g05457 protein</fullName>
    </submittedName>
</protein>
<keyword evidence="3" id="KW-1185">Reference proteome</keyword>
<evidence type="ECO:0000313" key="2">
    <source>
        <dbReference type="EMBL" id="SCZ98549.1"/>
    </source>
</evidence>
<feature type="region of interest" description="Disordered" evidence="1">
    <location>
        <begin position="1"/>
        <end position="112"/>
    </location>
</feature>
<sequence length="350" mass="40412">MEKHKLTNRAVQQRTILSPPAQSPESPNPLERFQANKKTRATRQQQPTKQARALQSKKTRVGSFAKPCVPLKPIHRTDKEESPIFDPPQSNSTPPKPTKRKRSESAAERNDRMLKCAKKKRTTDFEVYNPILRAKMQAREASERAPLQIPVEVTHIHGAVMNHQDDQDLRSQAPSPADPEDKLWHVKVEEQEDAFKLEASIIDLQVMDMDDDDTYSVVSETPPPVPELARLIHDFECHRRSYHHVKPFTKDLTTVFDFYPDHSSLALRCHRYETFLRRLSIQVEAVVKCPTNDTDRHQDLIDAAAQSLRYQISDELEYVGYKERCPHHSLFAGKEEDEEEAPKRFIKVEV</sequence>
<reference evidence="3" key="1">
    <citation type="submission" date="2016-10" db="EMBL/GenBank/DDBJ databases">
        <authorList>
            <person name="Jeantristanb JTB J.-T."/>
            <person name="Ricardo R."/>
        </authorList>
    </citation>
    <scope>NUCLEOTIDE SEQUENCE [LARGE SCALE GENOMIC DNA]</scope>
</reference>
<dbReference type="OrthoDB" id="2537658at2759"/>